<proteinExistence type="predicted"/>
<evidence type="ECO:0000313" key="3">
    <source>
        <dbReference type="Proteomes" id="UP001150907"/>
    </source>
</evidence>
<accession>A0A9W8BA79</accession>
<dbReference type="EMBL" id="JANBQF010000550">
    <property type="protein sequence ID" value="KAJ2000320.1"/>
    <property type="molecule type" value="Genomic_DNA"/>
</dbReference>
<feature type="compositionally biased region" description="Basic and acidic residues" evidence="1">
    <location>
        <begin position="348"/>
        <end position="364"/>
    </location>
</feature>
<dbReference type="Proteomes" id="UP001150907">
    <property type="component" value="Unassembled WGS sequence"/>
</dbReference>
<feature type="non-terminal residue" evidence="2">
    <location>
        <position position="1"/>
    </location>
</feature>
<comment type="caution">
    <text evidence="2">The sequence shown here is derived from an EMBL/GenBank/DDBJ whole genome shotgun (WGS) entry which is preliminary data.</text>
</comment>
<keyword evidence="3" id="KW-1185">Reference proteome</keyword>
<reference evidence="2" key="1">
    <citation type="submission" date="2022-07" db="EMBL/GenBank/DDBJ databases">
        <title>Phylogenomic reconstructions and comparative analyses of Kickxellomycotina fungi.</title>
        <authorList>
            <person name="Reynolds N.K."/>
            <person name="Stajich J.E."/>
            <person name="Barry K."/>
            <person name="Grigoriev I.V."/>
            <person name="Crous P."/>
            <person name="Smith M.E."/>
        </authorList>
    </citation>
    <scope>NUCLEOTIDE SEQUENCE</scope>
    <source>
        <strain evidence="2">IMI 214461</strain>
    </source>
</reference>
<gene>
    <name evidence="2" type="ORF">H4R26_004670</name>
</gene>
<feature type="region of interest" description="Disordered" evidence="1">
    <location>
        <begin position="338"/>
        <end position="372"/>
    </location>
</feature>
<protein>
    <submittedName>
        <fullName evidence="2">Uncharacterized protein</fullName>
    </submittedName>
</protein>
<evidence type="ECO:0000313" key="2">
    <source>
        <dbReference type="EMBL" id="KAJ2000320.1"/>
    </source>
</evidence>
<dbReference type="OrthoDB" id="5588846at2759"/>
<dbReference type="AlphaFoldDB" id="A0A9W8BA79"/>
<dbReference type="InterPro" id="IPR011990">
    <property type="entry name" value="TPR-like_helical_dom_sf"/>
</dbReference>
<organism evidence="2 3">
    <name type="scientific">Coemansia thaxteri</name>
    <dbReference type="NCBI Taxonomy" id="2663907"/>
    <lineage>
        <taxon>Eukaryota</taxon>
        <taxon>Fungi</taxon>
        <taxon>Fungi incertae sedis</taxon>
        <taxon>Zoopagomycota</taxon>
        <taxon>Kickxellomycotina</taxon>
        <taxon>Kickxellomycetes</taxon>
        <taxon>Kickxellales</taxon>
        <taxon>Kickxellaceae</taxon>
        <taxon>Coemansia</taxon>
    </lineage>
</organism>
<name>A0A9W8BA79_9FUNG</name>
<evidence type="ECO:0000256" key="1">
    <source>
        <dbReference type="SAM" id="MobiDB-lite"/>
    </source>
</evidence>
<sequence length="372" mass="41709">LCDNISVIRLAEAQAKAAQATKVLIDGKDSGAMHEEPKQQIMELANTLMPPQVPNAHNGVGSEADRLMQFYIDVLKGKVTTRALNAYLSAMVGNGRFEDAWRIFLGYYERFNVPKDGWTFQKMVRLCARTRDVPSAWRVWDEFKAWRVDVEKALQTPGNETLKSLRTKVYCSEDKNSAPANPKEQNGANGDSVAFNRASQDMLALAERLEFPGANAQPAIVGGGSLAVIPADREIARKPIGCDMQTEHATYIEMITLLGSCGDFRAAVHLIREEKNGILEHAHNPTMDDVNSLYQNAMLAGDKHAAMDIRALCMQKPAHQARRALHRKWGTSFSWDLTDPQQKSLSRRLPESFRRHQSPFRDGEYVTTRQKK</sequence>
<dbReference type="Gene3D" id="1.25.40.10">
    <property type="entry name" value="Tetratricopeptide repeat domain"/>
    <property type="match status" value="1"/>
</dbReference>